<gene>
    <name evidence="1" type="ORF">IJ22_15240</name>
</gene>
<dbReference type="AlphaFoldDB" id="A0A0U2UFC7"/>
<dbReference type="EMBL" id="CP013652">
    <property type="protein sequence ID" value="ALS21900.1"/>
    <property type="molecule type" value="Genomic_DNA"/>
</dbReference>
<name>A0A0U2UFC7_9BACL</name>
<sequence>MKKTGNHPIHSHSTIFPHMGYHSITFKKSQAYNKIIHDLR</sequence>
<accession>A0A0U2UFC7</accession>
<protein>
    <submittedName>
        <fullName evidence="1">Uncharacterized protein</fullName>
    </submittedName>
</protein>
<organism evidence="1 2">
    <name type="scientific">Paenibacillus naphthalenovorans</name>
    <dbReference type="NCBI Taxonomy" id="162209"/>
    <lineage>
        <taxon>Bacteria</taxon>
        <taxon>Bacillati</taxon>
        <taxon>Bacillota</taxon>
        <taxon>Bacilli</taxon>
        <taxon>Bacillales</taxon>
        <taxon>Paenibacillaceae</taxon>
        <taxon>Paenibacillus</taxon>
    </lineage>
</organism>
<dbReference type="PATRIC" id="fig|162209.4.peg.1615"/>
<evidence type="ECO:0000313" key="1">
    <source>
        <dbReference type="EMBL" id="ALS21900.1"/>
    </source>
</evidence>
<dbReference type="Proteomes" id="UP000061660">
    <property type="component" value="Chromosome"/>
</dbReference>
<keyword evidence="2" id="KW-1185">Reference proteome</keyword>
<reference evidence="2" key="1">
    <citation type="submission" date="2015-12" db="EMBL/GenBank/DDBJ databases">
        <title>Complete genome sequences of two moderately thermophilic Paenibacillus species.</title>
        <authorList>
            <person name="Butler R.III."/>
            <person name="Wang J."/>
            <person name="Stark B.C."/>
            <person name="Pombert J.-F."/>
        </authorList>
    </citation>
    <scope>NUCLEOTIDE SEQUENCE [LARGE SCALE GENOMIC DNA]</scope>
    <source>
        <strain evidence="2">32O-Y</strain>
    </source>
</reference>
<dbReference type="KEGG" id="pnp:IJ22_15240"/>
<dbReference type="STRING" id="162209.IJ22_15240"/>
<evidence type="ECO:0000313" key="2">
    <source>
        <dbReference type="Proteomes" id="UP000061660"/>
    </source>
</evidence>
<proteinExistence type="predicted"/>
<reference evidence="1 2" key="2">
    <citation type="journal article" date="2016" name="Genome Announc.">
        <title>Complete Genome Sequences of Two Interactive Moderate Thermophiles, Paenibacillus napthalenovorans 32O-Y and Paenibacillus sp. 32O-W.</title>
        <authorList>
            <person name="Butler R.R.III."/>
            <person name="Wang J."/>
            <person name="Stark B.C."/>
            <person name="Pombert J.F."/>
        </authorList>
    </citation>
    <scope>NUCLEOTIDE SEQUENCE [LARGE SCALE GENOMIC DNA]</scope>
    <source>
        <strain evidence="1 2">32O-Y</strain>
    </source>
</reference>